<dbReference type="EMBL" id="MT025716">
    <property type="protein sequence ID" value="QIA97938.1"/>
    <property type="molecule type" value="Genomic_DNA"/>
</dbReference>
<evidence type="ECO:0000313" key="1">
    <source>
        <dbReference type="EMBL" id="QIA97938.1"/>
    </source>
</evidence>
<reference evidence="1" key="1">
    <citation type="submission" date="2020-02" db="EMBL/GenBank/DDBJ databases">
        <title>The eccDNA Replicon: A heritable, self-replicating, extra-nuclear vehicle that enables gene amplification and rapid adaptive evolution in Amaranthus palmeri.</title>
        <authorList>
            <person name="Saski C.A."/>
            <person name="Molin W.T."/>
        </authorList>
    </citation>
    <scope>NUCLEOTIDE SEQUENCE</scope>
</reference>
<sequence>MSDNQSHNLKSTLTDLRVICFDVSWLTPYVEKALELHQSKPPVESLHNLGLLKIQASVKKSRLLKEVAKLDDLEKEYDEGCVNWFAIYYSVSKYLN</sequence>
<gene>
    <name evidence="1" type="ORF">AP_R.00g000370-v1.0.a3</name>
</gene>
<proteinExistence type="predicted"/>
<name>A0A6C0TA11_AMAPA</name>
<organism evidence="1">
    <name type="scientific">Amaranthus palmeri</name>
    <name type="common">Palmer's pigweed</name>
    <dbReference type="NCBI Taxonomy" id="107608"/>
    <lineage>
        <taxon>Eukaryota</taxon>
        <taxon>Viridiplantae</taxon>
        <taxon>Streptophyta</taxon>
        <taxon>Embryophyta</taxon>
        <taxon>Tracheophyta</taxon>
        <taxon>Spermatophyta</taxon>
        <taxon>Magnoliopsida</taxon>
        <taxon>eudicotyledons</taxon>
        <taxon>Gunneridae</taxon>
        <taxon>Pentapetalae</taxon>
        <taxon>Caryophyllales</taxon>
        <taxon>Amaranthaceae</taxon>
        <taxon>Amaranthus</taxon>
    </lineage>
</organism>
<accession>A0A6C0TA11</accession>
<dbReference type="AlphaFoldDB" id="A0A6C0TA11"/>
<protein>
    <submittedName>
        <fullName evidence="1">Uncharacterized protein</fullName>
    </submittedName>
</protein>